<proteinExistence type="predicted"/>
<comment type="caution">
    <text evidence="1">The sequence shown here is derived from an EMBL/GenBank/DDBJ whole genome shotgun (WGS) entry which is preliminary data.</text>
</comment>
<gene>
    <name evidence="1" type="ORF">LTS18_006206</name>
</gene>
<name>A0ACC3DD36_9PEZI</name>
<sequence length="194" mass="21203">MRYTAAPLYVLVTLTVSTWAAVIHIDVPAEGGVSVDIDADLSNIRSKFARIISSPSFQARVLGDYQVDLGYEIHQGFLSKNEKFVAFSNVPYAEPPLGENRFVEPIPIYNQRETVNNGIDPQSSEDCLTLDAFVPKKVWDARNDRVGVKPAVVVSLGGESYVSGSKSQFGSPEGLFDEAGEKDEQNVIYVGQSV</sequence>
<protein>
    <submittedName>
        <fullName evidence="1">Uncharacterized protein</fullName>
    </submittedName>
</protein>
<evidence type="ECO:0000313" key="1">
    <source>
        <dbReference type="EMBL" id="KAK3065495.1"/>
    </source>
</evidence>
<reference evidence="1" key="1">
    <citation type="submission" date="2024-09" db="EMBL/GenBank/DDBJ databases">
        <title>Black Yeasts Isolated from many extreme environments.</title>
        <authorList>
            <person name="Coleine C."/>
            <person name="Stajich J.E."/>
            <person name="Selbmann L."/>
        </authorList>
    </citation>
    <scope>NUCLEOTIDE SEQUENCE</scope>
    <source>
        <strain evidence="1">CCFEE 5737</strain>
    </source>
</reference>
<dbReference type="EMBL" id="JAWDJW010006335">
    <property type="protein sequence ID" value="KAK3065495.1"/>
    <property type="molecule type" value="Genomic_DNA"/>
</dbReference>
<dbReference type="Proteomes" id="UP001186974">
    <property type="component" value="Unassembled WGS sequence"/>
</dbReference>
<accession>A0ACC3DD36</accession>
<keyword evidence="2" id="KW-1185">Reference proteome</keyword>
<organism evidence="1 2">
    <name type="scientific">Coniosporium uncinatum</name>
    <dbReference type="NCBI Taxonomy" id="93489"/>
    <lineage>
        <taxon>Eukaryota</taxon>
        <taxon>Fungi</taxon>
        <taxon>Dikarya</taxon>
        <taxon>Ascomycota</taxon>
        <taxon>Pezizomycotina</taxon>
        <taxon>Dothideomycetes</taxon>
        <taxon>Dothideomycetes incertae sedis</taxon>
        <taxon>Coniosporium</taxon>
    </lineage>
</organism>
<evidence type="ECO:0000313" key="2">
    <source>
        <dbReference type="Proteomes" id="UP001186974"/>
    </source>
</evidence>